<evidence type="ECO:0000313" key="2">
    <source>
        <dbReference type="EMBL" id="KAJ9655169.1"/>
    </source>
</evidence>
<reference evidence="2" key="1">
    <citation type="submission" date="2022-10" db="EMBL/GenBank/DDBJ databases">
        <title>Culturing micro-colonial fungi from biological soil crusts in the Mojave desert and describing Neophaeococcomyces mojavensis, and introducing the new genera and species Taxawa tesnikishii.</title>
        <authorList>
            <person name="Kurbessoian T."/>
            <person name="Stajich J.E."/>
        </authorList>
    </citation>
    <scope>NUCLEOTIDE SEQUENCE</scope>
    <source>
        <strain evidence="2">TK_1</strain>
    </source>
</reference>
<evidence type="ECO:0000313" key="3">
    <source>
        <dbReference type="Proteomes" id="UP001172684"/>
    </source>
</evidence>
<name>A0ABQ9NHK1_9PEZI</name>
<sequence length="373" mass="43031">MHIDQSARISIALDILNSAPKADLQHYRTKVFQTFRRLQNLSIIINRNESSPVRDDYAVSTSFTSHTSSPENDNTLHTSSLRETYPPPSKSGDDLPAGTQRAALLKALEKNREKIEEYLEQPEEEATAAKPTLDEEDYRIVDFIRGGGSSPTYQDKFRKLLGERDLAKEFKEWEFKTYEASRVDSLVQNQADKAPHGNVMEFVEEHDQFVNKEMARRCVRNGIKLLVIEALLKKYLQDLEDPITRDAVLVEEPERRDTECVEDKSSGISALLAFTSSLVRRMKYEEIADFIELLNHPRFSALLGLARRKSDWFDECQRLYTGKYRRNRSELKAHSFRGPKPKKAPNKEHQRANLLFQGIQKETLQVHQFISTD</sequence>
<accession>A0ABQ9NHK1</accession>
<organism evidence="2 3">
    <name type="scientific">Coniosporium apollinis</name>
    <dbReference type="NCBI Taxonomy" id="61459"/>
    <lineage>
        <taxon>Eukaryota</taxon>
        <taxon>Fungi</taxon>
        <taxon>Dikarya</taxon>
        <taxon>Ascomycota</taxon>
        <taxon>Pezizomycotina</taxon>
        <taxon>Dothideomycetes</taxon>
        <taxon>Dothideomycetes incertae sedis</taxon>
        <taxon>Coniosporium</taxon>
    </lineage>
</organism>
<protein>
    <submittedName>
        <fullName evidence="2">Uncharacterized protein</fullName>
    </submittedName>
</protein>
<gene>
    <name evidence="2" type="ORF">H2201_008870</name>
</gene>
<feature type="compositionally biased region" description="Polar residues" evidence="1">
    <location>
        <begin position="61"/>
        <end position="82"/>
    </location>
</feature>
<feature type="region of interest" description="Disordered" evidence="1">
    <location>
        <begin position="61"/>
        <end position="97"/>
    </location>
</feature>
<comment type="caution">
    <text evidence="2">The sequence shown here is derived from an EMBL/GenBank/DDBJ whole genome shotgun (WGS) entry which is preliminary data.</text>
</comment>
<dbReference type="EMBL" id="JAPDRL010000189">
    <property type="protein sequence ID" value="KAJ9655169.1"/>
    <property type="molecule type" value="Genomic_DNA"/>
</dbReference>
<dbReference type="Proteomes" id="UP001172684">
    <property type="component" value="Unassembled WGS sequence"/>
</dbReference>
<proteinExistence type="predicted"/>
<evidence type="ECO:0000256" key="1">
    <source>
        <dbReference type="SAM" id="MobiDB-lite"/>
    </source>
</evidence>
<keyword evidence="3" id="KW-1185">Reference proteome</keyword>